<accession>A0A024HHA7</accession>
<feature type="domain" description="OmpR/PhoB-type" evidence="5">
    <location>
        <begin position="19"/>
        <end position="123"/>
    </location>
</feature>
<dbReference type="GO" id="GO:0006355">
    <property type="term" value="P:regulation of DNA-templated transcription"/>
    <property type="evidence" value="ECO:0007669"/>
    <property type="project" value="InterPro"/>
</dbReference>
<dbReference type="EMBL" id="HG322950">
    <property type="protein sequence ID" value="CDF83887.1"/>
    <property type="molecule type" value="Genomic_DNA"/>
</dbReference>
<reference evidence="6 7" key="2">
    <citation type="submission" date="2014-05" db="EMBL/GenBank/DDBJ databases">
        <title>Genome sequence of the 3-chlorobenzoate degrading bacterium Pseudomonas knackmussii B13 shows multiple evidence for horizontal gene transfer.</title>
        <authorList>
            <person name="Miyazaki R."/>
            <person name="Bertelli C."/>
            <person name="Falquet L."/>
            <person name="Robinson-Rechavi M."/>
            <person name="Gharib W."/>
            <person name="Roy S."/>
            <person name="Van der Meer J.R."/>
        </authorList>
    </citation>
    <scope>NUCLEOTIDE SEQUENCE [LARGE SCALE GENOMIC DNA]</scope>
    <source>
        <strain evidence="6 7">B13</strain>
    </source>
</reference>
<protein>
    <submittedName>
        <fullName evidence="6">CadC</fullName>
    </submittedName>
</protein>
<dbReference type="InterPro" id="IPR036388">
    <property type="entry name" value="WH-like_DNA-bd_sf"/>
</dbReference>
<keyword evidence="4" id="KW-0812">Transmembrane</keyword>
<proteinExistence type="predicted"/>
<reference evidence="6 7" key="1">
    <citation type="submission" date="2013-03" db="EMBL/GenBank/DDBJ databases">
        <authorList>
            <person name="Linke B."/>
        </authorList>
    </citation>
    <scope>NUCLEOTIDE SEQUENCE [LARGE SCALE GENOMIC DNA]</scope>
    <source>
        <strain evidence="6 7">B13</strain>
    </source>
</reference>
<dbReference type="InterPro" id="IPR001867">
    <property type="entry name" value="OmpR/PhoB-type_DNA-bd"/>
</dbReference>
<feature type="transmembrane region" description="Helical" evidence="4">
    <location>
        <begin position="163"/>
        <end position="184"/>
    </location>
</feature>
<dbReference type="SMART" id="SM00862">
    <property type="entry name" value="Trans_reg_C"/>
    <property type="match status" value="1"/>
</dbReference>
<name>A0A024HHA7_PSEKB</name>
<evidence type="ECO:0000313" key="6">
    <source>
        <dbReference type="EMBL" id="CDF83887.1"/>
    </source>
</evidence>
<dbReference type="PATRIC" id="fig|1301098.3.peg.2547"/>
<dbReference type="PROSITE" id="PS51755">
    <property type="entry name" value="OMPR_PHOB"/>
    <property type="match status" value="1"/>
</dbReference>
<dbReference type="SUPFAM" id="SSF46894">
    <property type="entry name" value="C-terminal effector domain of the bipartite response regulators"/>
    <property type="match status" value="1"/>
</dbReference>
<dbReference type="Pfam" id="PF00486">
    <property type="entry name" value="Trans_reg_C"/>
    <property type="match status" value="1"/>
</dbReference>
<organism evidence="6 7">
    <name type="scientific">Pseudomonas knackmussii (strain DSM 6978 / CCUG 54928 / LMG 23759 / B13)</name>
    <dbReference type="NCBI Taxonomy" id="1301098"/>
    <lineage>
        <taxon>Bacteria</taxon>
        <taxon>Pseudomonadati</taxon>
        <taxon>Pseudomonadota</taxon>
        <taxon>Gammaproteobacteria</taxon>
        <taxon>Pseudomonadales</taxon>
        <taxon>Pseudomonadaceae</taxon>
        <taxon>Pseudomonas</taxon>
    </lineage>
</organism>
<feature type="DNA-binding region" description="OmpR/PhoB-type" evidence="2">
    <location>
        <begin position="19"/>
        <end position="123"/>
    </location>
</feature>
<feature type="region of interest" description="Disordered" evidence="3">
    <location>
        <begin position="121"/>
        <end position="151"/>
    </location>
</feature>
<dbReference type="eggNOG" id="COG3710">
    <property type="taxonomic scope" value="Bacteria"/>
</dbReference>
<dbReference type="GO" id="GO:0000160">
    <property type="term" value="P:phosphorelay signal transduction system"/>
    <property type="evidence" value="ECO:0007669"/>
    <property type="project" value="InterPro"/>
</dbReference>
<dbReference type="STRING" id="1301098.PKB_2540"/>
<gene>
    <name evidence="6" type="ORF">PKB_2540</name>
</gene>
<dbReference type="Proteomes" id="UP000025241">
    <property type="component" value="Chromosome I"/>
</dbReference>
<evidence type="ECO:0000313" key="7">
    <source>
        <dbReference type="Proteomes" id="UP000025241"/>
    </source>
</evidence>
<evidence type="ECO:0000256" key="3">
    <source>
        <dbReference type="SAM" id="MobiDB-lite"/>
    </source>
</evidence>
<keyword evidence="4" id="KW-1133">Transmembrane helix</keyword>
<dbReference type="Gene3D" id="1.10.10.10">
    <property type="entry name" value="Winged helix-like DNA-binding domain superfamily/Winged helix DNA-binding domain"/>
    <property type="match status" value="1"/>
</dbReference>
<evidence type="ECO:0000259" key="5">
    <source>
        <dbReference type="PROSITE" id="PS51755"/>
    </source>
</evidence>
<keyword evidence="1 2" id="KW-0238">DNA-binding</keyword>
<dbReference type="InterPro" id="IPR016032">
    <property type="entry name" value="Sig_transdc_resp-reg_C-effctor"/>
</dbReference>
<keyword evidence="4" id="KW-0472">Membrane</keyword>
<dbReference type="HOGENOM" id="CLU_087922_0_0_6"/>
<evidence type="ECO:0000256" key="4">
    <source>
        <dbReference type="SAM" id="Phobius"/>
    </source>
</evidence>
<sequence>MHMSQIPQAPEVRPAPLGSIRTGLGDGCIAHFHPELYQLVLRRDGYEEKVELGFSGSRLLERLMREPGEVVARDELLSHAWSDRVVGQGSLNQQIYTLRQVLGDEKRREIIQTLPRRGYMLNPQYASRTPPPKAEPTQAPEPPKAISLDEILPPARRQRPLDWIAMATPLLLIVLTLAAALHLFSQQPRLAREETSVGNKHFIYLDADHDRLRQLRERTAELSVRLGALSTAAMNFTLSRHAGFYEIACSDADGATRLLVVHQDRLAALDIGQLRSCLP</sequence>
<dbReference type="CDD" id="cd00383">
    <property type="entry name" value="trans_reg_C"/>
    <property type="match status" value="1"/>
</dbReference>
<dbReference type="OrthoDB" id="799930at2"/>
<dbReference type="GO" id="GO:0003677">
    <property type="term" value="F:DNA binding"/>
    <property type="evidence" value="ECO:0007669"/>
    <property type="project" value="UniProtKB-UniRule"/>
</dbReference>
<dbReference type="AlphaFoldDB" id="A0A024HHA7"/>
<feature type="compositionally biased region" description="Pro residues" evidence="3">
    <location>
        <begin position="129"/>
        <end position="143"/>
    </location>
</feature>
<keyword evidence="7" id="KW-1185">Reference proteome</keyword>
<dbReference type="KEGG" id="pkc:PKB_2540"/>
<evidence type="ECO:0000256" key="2">
    <source>
        <dbReference type="PROSITE-ProRule" id="PRU01091"/>
    </source>
</evidence>
<evidence type="ECO:0000256" key="1">
    <source>
        <dbReference type="ARBA" id="ARBA00023125"/>
    </source>
</evidence>